<reference evidence="2 3" key="1">
    <citation type="submission" date="2022-10" db="EMBL/GenBank/DDBJ databases">
        <title>Comparative genomic analysis of Cohnella hashimotonis sp. nov., isolated from the International Space Station.</title>
        <authorList>
            <person name="Simpson A."/>
            <person name="Venkateswaran K."/>
        </authorList>
    </citation>
    <scope>NUCLEOTIDE SEQUENCE [LARGE SCALE GENOMIC DNA]</scope>
    <source>
        <strain evidence="2 3">DSM 18997</strain>
    </source>
</reference>
<feature type="region of interest" description="Disordered" evidence="1">
    <location>
        <begin position="209"/>
        <end position="250"/>
    </location>
</feature>
<dbReference type="InterPro" id="IPR027417">
    <property type="entry name" value="P-loop_NTPase"/>
</dbReference>
<dbReference type="Gene3D" id="3.40.50.300">
    <property type="entry name" value="P-loop containing nucleotide triphosphate hydrolases"/>
    <property type="match status" value="1"/>
</dbReference>
<name>A0A9X4KGS2_9BACL</name>
<feature type="compositionally biased region" description="Basic and acidic residues" evidence="1">
    <location>
        <begin position="223"/>
        <end position="235"/>
    </location>
</feature>
<proteinExistence type="predicted"/>
<protein>
    <submittedName>
        <fullName evidence="2">Uncharacterized protein</fullName>
    </submittedName>
</protein>
<gene>
    <name evidence="2" type="ORF">OMP38_12895</name>
</gene>
<evidence type="ECO:0000256" key="1">
    <source>
        <dbReference type="SAM" id="MobiDB-lite"/>
    </source>
</evidence>
<dbReference type="RefSeq" id="WP_277565525.1">
    <property type="nucleotide sequence ID" value="NZ_JAPDHZ010000003.1"/>
</dbReference>
<keyword evidence="3" id="KW-1185">Reference proteome</keyword>
<sequence>MYLNLEALSGIGPLLGGGEPDGLSRLLYELSAHPSSAQARIRGLDARRSAIGAGCLESADNPAELLAMTPERLETLIEALRRYGGFDLIIADPDGGFAAWQQRLLELSGRICWIAADDAQLLRKTESMLREWGDRLPDLFGKSMYILNKALGEASSDMMRLTGGAHWQSLPYVPQWKRVSDIGALLGSGAFAGGVDRLLDALGYAGPAGRSEPPDLSAYALRPEGRRSGDGELREPVAAGGGGYAWSARG</sequence>
<comment type="caution">
    <text evidence="2">The sequence shown here is derived from an EMBL/GenBank/DDBJ whole genome shotgun (WGS) entry which is preliminary data.</text>
</comment>
<evidence type="ECO:0000313" key="3">
    <source>
        <dbReference type="Proteomes" id="UP001153387"/>
    </source>
</evidence>
<accession>A0A9X4KGS2</accession>
<dbReference type="AlphaFoldDB" id="A0A9X4KGS2"/>
<evidence type="ECO:0000313" key="2">
    <source>
        <dbReference type="EMBL" id="MDG0791668.1"/>
    </source>
</evidence>
<dbReference type="Proteomes" id="UP001153387">
    <property type="component" value="Unassembled WGS sequence"/>
</dbReference>
<organism evidence="2 3">
    <name type="scientific">Cohnella ginsengisoli</name>
    <dbReference type="NCBI Taxonomy" id="425004"/>
    <lineage>
        <taxon>Bacteria</taxon>
        <taxon>Bacillati</taxon>
        <taxon>Bacillota</taxon>
        <taxon>Bacilli</taxon>
        <taxon>Bacillales</taxon>
        <taxon>Paenibacillaceae</taxon>
        <taxon>Cohnella</taxon>
    </lineage>
</organism>
<dbReference type="EMBL" id="JAPDHZ010000003">
    <property type="protein sequence ID" value="MDG0791668.1"/>
    <property type="molecule type" value="Genomic_DNA"/>
</dbReference>